<reference evidence="1 2" key="1">
    <citation type="submission" date="2019-05" db="EMBL/GenBank/DDBJ databases">
        <title>Another draft genome of Portunus trituberculatus and its Hox gene families provides insights of decapod evolution.</title>
        <authorList>
            <person name="Jeong J.-H."/>
            <person name="Song I."/>
            <person name="Kim S."/>
            <person name="Choi T."/>
            <person name="Kim D."/>
            <person name="Ryu S."/>
            <person name="Kim W."/>
        </authorList>
    </citation>
    <scope>NUCLEOTIDE SEQUENCE [LARGE SCALE GENOMIC DNA]</scope>
    <source>
        <tissue evidence="1">Muscle</tissue>
    </source>
</reference>
<evidence type="ECO:0000313" key="2">
    <source>
        <dbReference type="Proteomes" id="UP000324222"/>
    </source>
</evidence>
<dbReference type="Proteomes" id="UP000324222">
    <property type="component" value="Unassembled WGS sequence"/>
</dbReference>
<dbReference type="EMBL" id="VSRR010001444">
    <property type="protein sequence ID" value="MPC25304.1"/>
    <property type="molecule type" value="Genomic_DNA"/>
</dbReference>
<dbReference type="AlphaFoldDB" id="A0A5B7DWS3"/>
<protein>
    <submittedName>
        <fullName evidence="1">Uncharacterized protein</fullName>
    </submittedName>
</protein>
<organism evidence="1 2">
    <name type="scientific">Portunus trituberculatus</name>
    <name type="common">Swimming crab</name>
    <name type="synonym">Neptunus trituberculatus</name>
    <dbReference type="NCBI Taxonomy" id="210409"/>
    <lineage>
        <taxon>Eukaryota</taxon>
        <taxon>Metazoa</taxon>
        <taxon>Ecdysozoa</taxon>
        <taxon>Arthropoda</taxon>
        <taxon>Crustacea</taxon>
        <taxon>Multicrustacea</taxon>
        <taxon>Malacostraca</taxon>
        <taxon>Eumalacostraca</taxon>
        <taxon>Eucarida</taxon>
        <taxon>Decapoda</taxon>
        <taxon>Pleocyemata</taxon>
        <taxon>Brachyura</taxon>
        <taxon>Eubrachyura</taxon>
        <taxon>Portunoidea</taxon>
        <taxon>Portunidae</taxon>
        <taxon>Portuninae</taxon>
        <taxon>Portunus</taxon>
    </lineage>
</organism>
<name>A0A5B7DWS3_PORTR</name>
<gene>
    <name evidence="1" type="ORF">E2C01_018410</name>
</gene>
<evidence type="ECO:0000313" key="1">
    <source>
        <dbReference type="EMBL" id="MPC25304.1"/>
    </source>
</evidence>
<accession>A0A5B7DWS3</accession>
<proteinExistence type="predicted"/>
<comment type="caution">
    <text evidence="1">The sequence shown here is derived from an EMBL/GenBank/DDBJ whole genome shotgun (WGS) entry which is preliminary data.</text>
</comment>
<sequence length="65" mass="7032">MDESKIIINNVIKEPQSQVQLELVCLFLWHLGSSSRVAPGKKIGPAPTVTGGLQEMGVVMGEDVR</sequence>
<keyword evidence="2" id="KW-1185">Reference proteome</keyword>